<dbReference type="PATRIC" id="fig|1202724.3.peg.2488"/>
<dbReference type="AlphaFoldDB" id="A0A0M9VIH8"/>
<dbReference type="OrthoDB" id="2652375at2"/>
<keyword evidence="2" id="KW-1185">Reference proteome</keyword>
<sequence>MTVEELLSRYSATNTITEDDIAEIQDSENLRWDLYNYILLHKNRNFILAILHKMTKLRAKVWEENVLPVNADSIMFASYLLGLHGQVEDSLEIWKAKITDFDTHCAVDIELIVFAGVDETLTYLEKQEPINGFDAFEYATGCYKAGSFEGLENYFKPERFVHGYYH</sequence>
<dbReference type="RefSeq" id="WP_054408282.1">
    <property type="nucleotide sequence ID" value="NZ_FOYA01000016.1"/>
</dbReference>
<protein>
    <submittedName>
        <fullName evidence="1">Uncharacterized protein</fullName>
    </submittedName>
</protein>
<evidence type="ECO:0000313" key="2">
    <source>
        <dbReference type="Proteomes" id="UP000037755"/>
    </source>
</evidence>
<name>A0A0M9VIH8_9FLAO</name>
<reference evidence="1 2" key="1">
    <citation type="submission" date="2015-08" db="EMBL/GenBank/DDBJ databases">
        <title>Whole genome sequence of Flavobacterium akiainvivens IK-1T, from decaying Wikstroemia oahuensis, an endemic Hawaiian shrub.</title>
        <authorList>
            <person name="Wan X."/>
            <person name="Hou S."/>
            <person name="Saito J."/>
            <person name="Donachie S."/>
        </authorList>
    </citation>
    <scope>NUCLEOTIDE SEQUENCE [LARGE SCALE GENOMIC DNA]</scope>
    <source>
        <strain evidence="1 2">IK-1</strain>
    </source>
</reference>
<dbReference type="Proteomes" id="UP000037755">
    <property type="component" value="Unassembled WGS sequence"/>
</dbReference>
<organism evidence="1 2">
    <name type="scientific">Flavobacterium akiainvivens</name>
    <dbReference type="NCBI Taxonomy" id="1202724"/>
    <lineage>
        <taxon>Bacteria</taxon>
        <taxon>Pseudomonadati</taxon>
        <taxon>Bacteroidota</taxon>
        <taxon>Flavobacteriia</taxon>
        <taxon>Flavobacteriales</taxon>
        <taxon>Flavobacteriaceae</taxon>
        <taxon>Flavobacterium</taxon>
    </lineage>
</organism>
<gene>
    <name evidence="1" type="ORF">AM493_12005</name>
</gene>
<proteinExistence type="predicted"/>
<dbReference type="STRING" id="1202724.AM493_12005"/>
<dbReference type="EMBL" id="LIYD01000005">
    <property type="protein sequence ID" value="KOS06676.1"/>
    <property type="molecule type" value="Genomic_DNA"/>
</dbReference>
<accession>A0A0M9VIH8</accession>
<evidence type="ECO:0000313" key="1">
    <source>
        <dbReference type="EMBL" id="KOS06676.1"/>
    </source>
</evidence>
<comment type="caution">
    <text evidence="1">The sequence shown here is derived from an EMBL/GenBank/DDBJ whole genome shotgun (WGS) entry which is preliminary data.</text>
</comment>